<accession>A0ABT0S8Q5</accession>
<dbReference type="EMBL" id="JAMGBB010000001">
    <property type="protein sequence ID" value="MCL6740800.1"/>
    <property type="molecule type" value="Genomic_DNA"/>
</dbReference>
<comment type="caution">
    <text evidence="5">The sequence shown here is derived from an EMBL/GenBank/DDBJ whole genome shotgun (WGS) entry which is preliminary data.</text>
</comment>
<dbReference type="SUPFAM" id="SSF51735">
    <property type="entry name" value="NAD(P)-binding Rossmann-fold domains"/>
    <property type="match status" value="1"/>
</dbReference>
<dbReference type="InterPro" id="IPR030827">
    <property type="entry name" value="Myo_inos_IolG"/>
</dbReference>
<keyword evidence="6" id="KW-1185">Reference proteome</keyword>
<evidence type="ECO:0000313" key="5">
    <source>
        <dbReference type="EMBL" id="MCL6740800.1"/>
    </source>
</evidence>
<dbReference type="PANTHER" id="PTHR42840">
    <property type="entry name" value="NAD(P)-BINDING ROSSMANN-FOLD SUPERFAMILY PROTEIN-RELATED"/>
    <property type="match status" value="1"/>
</dbReference>
<proteinExistence type="inferred from homology"/>
<evidence type="ECO:0000313" key="6">
    <source>
        <dbReference type="Proteomes" id="UP001165383"/>
    </source>
</evidence>
<organism evidence="5 6">
    <name type="scientific">Sphingomonas brevis</name>
    <dbReference type="NCBI Taxonomy" id="2908206"/>
    <lineage>
        <taxon>Bacteria</taxon>
        <taxon>Pseudomonadati</taxon>
        <taxon>Pseudomonadota</taxon>
        <taxon>Alphaproteobacteria</taxon>
        <taxon>Sphingomonadales</taxon>
        <taxon>Sphingomonadaceae</taxon>
        <taxon>Sphingomonas</taxon>
    </lineage>
</organism>
<dbReference type="NCBIfam" id="TIGR04380">
    <property type="entry name" value="myo_inos_iolG"/>
    <property type="match status" value="1"/>
</dbReference>
<dbReference type="Proteomes" id="UP001165383">
    <property type="component" value="Unassembled WGS sequence"/>
</dbReference>
<keyword evidence="2 5" id="KW-0560">Oxidoreductase</keyword>
<protein>
    <submittedName>
        <fullName evidence="5">Inositol 2-dehydrogenase</fullName>
        <ecNumber evidence="5">1.1.1.18</ecNumber>
    </submittedName>
</protein>
<dbReference type="GO" id="GO:0050112">
    <property type="term" value="F:inositol 2-dehydrogenase (NAD+) activity"/>
    <property type="evidence" value="ECO:0007669"/>
    <property type="project" value="UniProtKB-EC"/>
</dbReference>
<evidence type="ECO:0000259" key="4">
    <source>
        <dbReference type="Pfam" id="PF22725"/>
    </source>
</evidence>
<feature type="domain" description="GFO/IDH/MocA-like oxidoreductase" evidence="4">
    <location>
        <begin position="127"/>
        <end position="247"/>
    </location>
</feature>
<feature type="domain" description="Gfo/Idh/MocA-like oxidoreductase N-terminal" evidence="3">
    <location>
        <begin position="3"/>
        <end position="117"/>
    </location>
</feature>
<dbReference type="SUPFAM" id="SSF55347">
    <property type="entry name" value="Glyceraldehyde-3-phosphate dehydrogenase-like, C-terminal domain"/>
    <property type="match status" value="1"/>
</dbReference>
<dbReference type="Gene3D" id="3.40.50.720">
    <property type="entry name" value="NAD(P)-binding Rossmann-like Domain"/>
    <property type="match status" value="1"/>
</dbReference>
<evidence type="ECO:0000256" key="1">
    <source>
        <dbReference type="ARBA" id="ARBA00010928"/>
    </source>
</evidence>
<dbReference type="Pfam" id="PF01408">
    <property type="entry name" value="GFO_IDH_MocA"/>
    <property type="match status" value="1"/>
</dbReference>
<dbReference type="RefSeq" id="WP_249915214.1">
    <property type="nucleotide sequence ID" value="NZ_JAMGBB010000001.1"/>
</dbReference>
<gene>
    <name evidence="5" type="primary">iolG</name>
    <name evidence="5" type="ORF">LZ518_06590</name>
</gene>
<dbReference type="Gene3D" id="3.30.360.10">
    <property type="entry name" value="Dihydrodipicolinate Reductase, domain 2"/>
    <property type="match status" value="1"/>
</dbReference>
<name>A0ABT0S8Q5_9SPHN</name>
<dbReference type="InterPro" id="IPR000683">
    <property type="entry name" value="Gfo/Idh/MocA-like_OxRdtase_N"/>
</dbReference>
<reference evidence="5" key="1">
    <citation type="submission" date="2022-05" db="EMBL/GenBank/DDBJ databases">
        <authorList>
            <person name="Jo J.-H."/>
            <person name="Im W.-T."/>
        </authorList>
    </citation>
    <scope>NUCLEOTIDE SEQUENCE</scope>
    <source>
        <strain evidence="5">RB56-2</strain>
    </source>
</reference>
<dbReference type="InterPro" id="IPR036291">
    <property type="entry name" value="NAD(P)-bd_dom_sf"/>
</dbReference>
<dbReference type="InterPro" id="IPR055170">
    <property type="entry name" value="GFO_IDH_MocA-like_dom"/>
</dbReference>
<dbReference type="PANTHER" id="PTHR42840:SF3">
    <property type="entry name" value="BINDING ROSSMANN FOLD OXIDOREDUCTASE, PUTATIVE (AFU_ORTHOLOGUE AFUA_2G10240)-RELATED"/>
    <property type="match status" value="1"/>
</dbReference>
<sequence>MHNIAVIGAGRIGRIHAGNANSDPRIVLKYIVDPEVSAAEQLAAATGAGVAKLADVLVDSSVKGIVVASSTDTHLEFSMAAIKAGKAVFCEKPLDLDLQKARAAASSFGADSARLFLGFNRRFDSNFQELHELIGSGQMGALETLHIISHDPSPPPIDYVRISGGMFKDMTIHDFDMARWMLGEDPVEVYAAATSVVDPAIGEAGDVDTAKLLLRTGSGKICVISNSRRSGYGYDQRIEAFCAKGLLRAGNVYSSTVEAWSEGGSQSAALQNFFLDRYAGAYRSEMTHFADILDGAQPLVGYHDGIAALAIAEAALESHLRSEAVPICY</sequence>
<dbReference type="Pfam" id="PF22725">
    <property type="entry name" value="GFO_IDH_MocA_C3"/>
    <property type="match status" value="1"/>
</dbReference>
<dbReference type="EC" id="1.1.1.18" evidence="5"/>
<comment type="similarity">
    <text evidence="1">Belongs to the Gfo/Idh/MocA family.</text>
</comment>
<evidence type="ECO:0000256" key="2">
    <source>
        <dbReference type="ARBA" id="ARBA00023002"/>
    </source>
</evidence>
<evidence type="ECO:0000259" key="3">
    <source>
        <dbReference type="Pfam" id="PF01408"/>
    </source>
</evidence>